<evidence type="ECO:0000313" key="6">
    <source>
        <dbReference type="EMBL" id="OKL56552.1"/>
    </source>
</evidence>
<dbReference type="PANTHER" id="PTHR21192">
    <property type="entry name" value="NUCLEAR PROTEIN E3-3"/>
    <property type="match status" value="1"/>
</dbReference>
<dbReference type="InterPro" id="IPR007523">
    <property type="entry name" value="NDUFAF3/AAMDC"/>
</dbReference>
<evidence type="ECO:0000256" key="5">
    <source>
        <dbReference type="SAM" id="MobiDB-lite"/>
    </source>
</evidence>
<dbReference type="InterPro" id="IPR034095">
    <property type="entry name" value="NDUF3"/>
</dbReference>
<dbReference type="FunFam" id="3.40.1230.10:FF:000005">
    <property type="entry name" value="NADH dehydrogenase [ubiquinone]alpha subcomplex assembly factor"/>
    <property type="match status" value="1"/>
</dbReference>
<protein>
    <recommendedName>
        <fullName evidence="2">NADH dehydrogenase [ubiquinone] 1 alpha subcomplex assembly factor 3</fullName>
    </recommendedName>
</protein>
<evidence type="ECO:0000256" key="3">
    <source>
        <dbReference type="ARBA" id="ARBA00023128"/>
    </source>
</evidence>
<dbReference type="EMBL" id="LFMY01000014">
    <property type="protein sequence ID" value="OKL56552.1"/>
    <property type="molecule type" value="Genomic_DNA"/>
</dbReference>
<dbReference type="CDD" id="cd05125">
    <property type="entry name" value="Mth938_2P1-like"/>
    <property type="match status" value="1"/>
</dbReference>
<feature type="compositionally biased region" description="Basic and acidic residues" evidence="5">
    <location>
        <begin position="60"/>
        <end position="73"/>
    </location>
</feature>
<dbReference type="GO" id="GO:0032981">
    <property type="term" value="P:mitochondrial respiratory chain complex I assembly"/>
    <property type="evidence" value="ECO:0007669"/>
    <property type="project" value="InterPro"/>
</dbReference>
<dbReference type="AlphaFoldDB" id="A0A225A7N7"/>
<dbReference type="Pfam" id="PF04430">
    <property type="entry name" value="DUF498"/>
    <property type="match status" value="1"/>
</dbReference>
<gene>
    <name evidence="6" type="ORF">UA08_08346</name>
</gene>
<dbReference type="Gene3D" id="3.40.1230.10">
    <property type="entry name" value="MTH938-like"/>
    <property type="match status" value="1"/>
</dbReference>
<dbReference type="SUPFAM" id="SSF64076">
    <property type="entry name" value="MTH938-like"/>
    <property type="match status" value="1"/>
</dbReference>
<accession>A0A225A7N7</accession>
<keyword evidence="7" id="KW-1185">Reference proteome</keyword>
<dbReference type="STRING" id="1441469.A0A225A7N7"/>
<dbReference type="RefSeq" id="XP_020116673.1">
    <property type="nucleotide sequence ID" value="XM_020263260.1"/>
</dbReference>
<dbReference type="Proteomes" id="UP000214365">
    <property type="component" value="Unassembled WGS sequence"/>
</dbReference>
<name>A0A225A7N7_TALAT</name>
<evidence type="ECO:0000256" key="2">
    <source>
        <dbReference type="ARBA" id="ARBA00021776"/>
    </source>
</evidence>
<evidence type="ECO:0000313" key="7">
    <source>
        <dbReference type="Proteomes" id="UP000214365"/>
    </source>
</evidence>
<proteinExistence type="inferred from homology"/>
<reference evidence="6 7" key="1">
    <citation type="submission" date="2015-06" db="EMBL/GenBank/DDBJ databases">
        <title>Talaromyces atroroseus IBT 11181 draft genome.</title>
        <authorList>
            <person name="Rasmussen K.B."/>
            <person name="Rasmussen S."/>
            <person name="Petersen B."/>
            <person name="Sicheritz-Ponten T."/>
            <person name="Mortensen U.H."/>
            <person name="Thrane U."/>
        </authorList>
    </citation>
    <scope>NUCLEOTIDE SEQUENCE [LARGE SCALE GENOMIC DNA]</scope>
    <source>
        <strain evidence="6 7">IBT 11181</strain>
    </source>
</reference>
<dbReference type="InterPro" id="IPR036748">
    <property type="entry name" value="MTH938-like_sf"/>
</dbReference>
<sequence>MHPPSLQLLRALRTSITSDFRQFHPRLPSSFRPVSPCRKYSSATHRPSQIAPRRQPSKPQSHDRGPRSEEKTQTDFTELNVLGNLPTPATAVDACLDDGFHLDNGVKITSGDGVLLVAGEAFAWRPWQLLKQNAQDITGGHAKTSMVNGKGQFEIPEEAWGLLSVVWPRPDILILGLGSGIIPLSPQTKRHINSLGIRVEIQDTRNASAQFNLLATERGVTEVAAAMIPIGWRTR</sequence>
<keyword evidence="3" id="KW-0496">Mitochondrion</keyword>
<comment type="subcellular location">
    <subcellularLocation>
        <location evidence="1">Mitochondrion</location>
    </subcellularLocation>
</comment>
<comment type="similarity">
    <text evidence="4">Belongs to the NDUFAF3 family.</text>
</comment>
<dbReference type="GO" id="GO:0005743">
    <property type="term" value="C:mitochondrial inner membrane"/>
    <property type="evidence" value="ECO:0007669"/>
    <property type="project" value="TreeGrafter"/>
</dbReference>
<dbReference type="PANTHER" id="PTHR21192:SF2">
    <property type="entry name" value="NADH DEHYDROGENASE [UBIQUINONE] 1 ALPHA SUBCOMPLEX ASSEMBLY FACTOR 3"/>
    <property type="match status" value="1"/>
</dbReference>
<dbReference type="GeneID" id="31008102"/>
<evidence type="ECO:0000256" key="1">
    <source>
        <dbReference type="ARBA" id="ARBA00004173"/>
    </source>
</evidence>
<feature type="region of interest" description="Disordered" evidence="5">
    <location>
        <begin position="31"/>
        <end position="74"/>
    </location>
</feature>
<organism evidence="6 7">
    <name type="scientific">Talaromyces atroroseus</name>
    <dbReference type="NCBI Taxonomy" id="1441469"/>
    <lineage>
        <taxon>Eukaryota</taxon>
        <taxon>Fungi</taxon>
        <taxon>Dikarya</taxon>
        <taxon>Ascomycota</taxon>
        <taxon>Pezizomycotina</taxon>
        <taxon>Eurotiomycetes</taxon>
        <taxon>Eurotiomycetidae</taxon>
        <taxon>Eurotiales</taxon>
        <taxon>Trichocomaceae</taxon>
        <taxon>Talaromyces</taxon>
        <taxon>Talaromyces sect. Trachyspermi</taxon>
    </lineage>
</organism>
<evidence type="ECO:0000256" key="4">
    <source>
        <dbReference type="ARBA" id="ARBA00049984"/>
    </source>
</evidence>
<dbReference type="OrthoDB" id="20681at2759"/>
<comment type="caution">
    <text evidence="6">The sequence shown here is derived from an EMBL/GenBank/DDBJ whole genome shotgun (WGS) entry which is preliminary data.</text>
</comment>